<keyword evidence="5" id="KW-0811">Translocation</keyword>
<accession>A0A9Q0ZA58</accession>
<dbReference type="GO" id="GO:0000055">
    <property type="term" value="P:ribosomal large subunit export from nucleus"/>
    <property type="evidence" value="ECO:0007669"/>
    <property type="project" value="InterPro"/>
</dbReference>
<dbReference type="GO" id="GO:0005643">
    <property type="term" value="C:nuclear pore"/>
    <property type="evidence" value="ECO:0007669"/>
    <property type="project" value="UniProtKB-SubCell"/>
</dbReference>
<dbReference type="InterPro" id="IPR037700">
    <property type="entry name" value="NUP88/NUP82"/>
</dbReference>
<dbReference type="Proteomes" id="UP001151532">
    <property type="component" value="Chromosome 8"/>
</dbReference>
<organism evidence="8 9">
    <name type="scientific">Salix purpurea</name>
    <name type="common">Purple osier willow</name>
    <dbReference type="NCBI Taxonomy" id="77065"/>
    <lineage>
        <taxon>Eukaryota</taxon>
        <taxon>Viridiplantae</taxon>
        <taxon>Streptophyta</taxon>
        <taxon>Embryophyta</taxon>
        <taxon>Tracheophyta</taxon>
        <taxon>Spermatophyta</taxon>
        <taxon>Magnoliopsida</taxon>
        <taxon>eudicotyledons</taxon>
        <taxon>Gunneridae</taxon>
        <taxon>Pentapetalae</taxon>
        <taxon>rosids</taxon>
        <taxon>fabids</taxon>
        <taxon>Malpighiales</taxon>
        <taxon>Salicaceae</taxon>
        <taxon>Saliceae</taxon>
        <taxon>Salix</taxon>
    </lineage>
</organism>
<reference evidence="8" key="2">
    <citation type="journal article" date="2023" name="Int. J. Mol. Sci.">
        <title>De Novo Assembly and Annotation of 11 Diverse Shrub Willow (Salix) Genomes Reveals Novel Gene Organization in Sex-Linked Regions.</title>
        <authorList>
            <person name="Hyden B."/>
            <person name="Feng K."/>
            <person name="Yates T.B."/>
            <person name="Jawdy S."/>
            <person name="Cereghino C."/>
            <person name="Smart L.B."/>
            <person name="Muchero W."/>
        </authorList>
    </citation>
    <scope>NUCLEOTIDE SEQUENCE</scope>
    <source>
        <tissue evidence="8">Shoot tip</tissue>
    </source>
</reference>
<keyword evidence="7" id="KW-0539">Nucleus</keyword>
<dbReference type="PANTHER" id="PTHR13257">
    <property type="entry name" value="NUCLEOPORIN NUP84-RELATED"/>
    <property type="match status" value="1"/>
</dbReference>
<evidence type="ECO:0000256" key="7">
    <source>
        <dbReference type="ARBA" id="ARBA00023242"/>
    </source>
</evidence>
<sequence length="217" mass="23863">MNQRRGDFSTLKAHPYAVFDASLCLQGPLCKVNHSGDDEDPAASVAECEGRAMSFIYDLASKDSILVTAWSGGHLQIEALADEIQPVWMVGSPPRLHVNSHDHIISLAMLCESISGELPVVKLDQPHDNTVWLGHPPPLLRLAIVDLSLPRKTESRSYISMFADPIMPERIYSVHDRGIDSIVLHFLQFTGQSGGKDGIVRTPSVHPVLRVLLFVAL</sequence>
<proteinExistence type="predicted"/>
<evidence type="ECO:0000313" key="8">
    <source>
        <dbReference type="EMBL" id="KAJ6726927.1"/>
    </source>
</evidence>
<dbReference type="AlphaFoldDB" id="A0A9Q0ZA58"/>
<comment type="subcellular location">
    <subcellularLocation>
        <location evidence="1">Nucleus</location>
        <location evidence="1">Nuclear pore complex</location>
    </subcellularLocation>
</comment>
<reference evidence="8" key="1">
    <citation type="submission" date="2022-11" db="EMBL/GenBank/DDBJ databases">
        <authorList>
            <person name="Hyden B.L."/>
            <person name="Feng K."/>
            <person name="Yates T."/>
            <person name="Jawdy S."/>
            <person name="Smart L.B."/>
            <person name="Muchero W."/>
        </authorList>
    </citation>
    <scope>NUCLEOTIDE SEQUENCE</scope>
    <source>
        <tissue evidence="8">Shoot tip</tissue>
    </source>
</reference>
<dbReference type="EMBL" id="JAPFFK010000013">
    <property type="protein sequence ID" value="KAJ6726927.1"/>
    <property type="molecule type" value="Genomic_DNA"/>
</dbReference>
<evidence type="ECO:0000256" key="4">
    <source>
        <dbReference type="ARBA" id="ARBA00022927"/>
    </source>
</evidence>
<keyword evidence="4" id="KW-0653">Protein transport</keyword>
<keyword evidence="2" id="KW-0813">Transport</keyword>
<dbReference type="OrthoDB" id="835374at2759"/>
<keyword evidence="6" id="KW-0906">Nuclear pore complex</keyword>
<evidence type="ECO:0000256" key="2">
    <source>
        <dbReference type="ARBA" id="ARBA00022448"/>
    </source>
</evidence>
<evidence type="ECO:0000256" key="1">
    <source>
        <dbReference type="ARBA" id="ARBA00004567"/>
    </source>
</evidence>
<dbReference type="GO" id="GO:0017056">
    <property type="term" value="F:structural constituent of nuclear pore"/>
    <property type="evidence" value="ECO:0007669"/>
    <property type="project" value="InterPro"/>
</dbReference>
<keyword evidence="3" id="KW-0509">mRNA transport</keyword>
<evidence type="ECO:0000313" key="9">
    <source>
        <dbReference type="Proteomes" id="UP001151532"/>
    </source>
</evidence>
<protein>
    <submittedName>
        <fullName evidence="8">NUCLEOPORIN NUP84-RELATED</fullName>
    </submittedName>
</protein>
<dbReference type="GO" id="GO:0006606">
    <property type="term" value="P:protein import into nucleus"/>
    <property type="evidence" value="ECO:0007669"/>
    <property type="project" value="TreeGrafter"/>
</dbReference>
<evidence type="ECO:0000256" key="3">
    <source>
        <dbReference type="ARBA" id="ARBA00022816"/>
    </source>
</evidence>
<gene>
    <name evidence="8" type="ORF">OIU79_004957</name>
</gene>
<dbReference type="PANTHER" id="PTHR13257:SF0">
    <property type="entry name" value="NUCLEAR PORE COMPLEX PROTEIN NUP88"/>
    <property type="match status" value="1"/>
</dbReference>
<evidence type="ECO:0000256" key="5">
    <source>
        <dbReference type="ARBA" id="ARBA00023010"/>
    </source>
</evidence>
<name>A0A9Q0ZA58_SALPP</name>
<comment type="caution">
    <text evidence="8">The sequence shown here is derived from an EMBL/GenBank/DDBJ whole genome shotgun (WGS) entry which is preliminary data.</text>
</comment>
<dbReference type="GO" id="GO:0000056">
    <property type="term" value="P:ribosomal small subunit export from nucleus"/>
    <property type="evidence" value="ECO:0007669"/>
    <property type="project" value="InterPro"/>
</dbReference>
<dbReference type="GO" id="GO:0006406">
    <property type="term" value="P:mRNA export from nucleus"/>
    <property type="evidence" value="ECO:0007669"/>
    <property type="project" value="TreeGrafter"/>
</dbReference>
<evidence type="ECO:0000256" key="6">
    <source>
        <dbReference type="ARBA" id="ARBA00023132"/>
    </source>
</evidence>
<keyword evidence="9" id="KW-1185">Reference proteome</keyword>